<evidence type="ECO:0000256" key="4">
    <source>
        <dbReference type="PIRSR" id="PIRSR015582-1"/>
    </source>
</evidence>
<keyword evidence="8" id="KW-1185">Reference proteome</keyword>
<feature type="binding site" evidence="5">
    <location>
        <position position="111"/>
    </location>
    <ligand>
        <name>Mg(2+)</name>
        <dbReference type="ChEBI" id="CHEBI:18420"/>
    </ligand>
</feature>
<comment type="cofactor">
    <cofactor evidence="1">
        <name>Mg(2+)</name>
        <dbReference type="ChEBI" id="CHEBI:18420"/>
    </cofactor>
</comment>
<feature type="domain" description="HpcH/HpaI aldolase/citrate lyase" evidence="6">
    <location>
        <begin position="104"/>
        <end position="215"/>
    </location>
</feature>
<dbReference type="PANTHER" id="PTHR32308:SF10">
    <property type="entry name" value="CITRATE LYASE SUBUNIT BETA"/>
    <property type="match status" value="1"/>
</dbReference>
<organism evidence="7 8">
    <name type="scientific">Corynebacterium hylobatis</name>
    <dbReference type="NCBI Taxonomy" id="1859290"/>
    <lineage>
        <taxon>Bacteria</taxon>
        <taxon>Bacillati</taxon>
        <taxon>Actinomycetota</taxon>
        <taxon>Actinomycetes</taxon>
        <taxon>Mycobacteriales</taxon>
        <taxon>Corynebacteriaceae</taxon>
        <taxon>Corynebacterium</taxon>
    </lineage>
</organism>
<dbReference type="Proteomes" id="UP000274907">
    <property type="component" value="Unassembled WGS sequence"/>
</dbReference>
<keyword evidence="7" id="KW-0456">Lyase</keyword>
<dbReference type="AlphaFoldDB" id="A0A430HUW4"/>
<evidence type="ECO:0000256" key="5">
    <source>
        <dbReference type="PIRSR" id="PIRSR015582-2"/>
    </source>
</evidence>
<feature type="binding site" evidence="4">
    <location>
        <position position="64"/>
    </location>
    <ligand>
        <name>substrate</name>
    </ligand>
</feature>
<keyword evidence="3 5" id="KW-0460">Magnesium</keyword>
<dbReference type="EMBL" id="RXHJ01000026">
    <property type="protein sequence ID" value="RSZ61272.1"/>
    <property type="molecule type" value="Genomic_DNA"/>
</dbReference>
<dbReference type="PIRSF" id="PIRSF015582">
    <property type="entry name" value="Cit_lyase_B"/>
    <property type="match status" value="1"/>
</dbReference>
<evidence type="ECO:0000313" key="8">
    <source>
        <dbReference type="Proteomes" id="UP000274907"/>
    </source>
</evidence>
<sequence>MTSQPVGPALLFTPAHRPELLAKAFDRADTVIVDLEDGAGTGDRDAMHDNIRGAELDLARTILRTTGPDMEGFDGDVSLARELGIGTVMVPKVREQLPAGLEGLRVIAMIETPQALVNIREIVNHEAVTGLFWGAEDLITLLGGTHSRRQADESGVGAYRDVIRHARAQVLIHAAAAGKFAVDAIHADFRDTEGQLAEALDAARSGFLGTACIHPAQVTSVRQAFRPEAGQVEWAQQVVAGARQHSGAFQVDGVMIDAPLVSQAERILSRQPR</sequence>
<dbReference type="OrthoDB" id="5172636at2"/>
<dbReference type="SUPFAM" id="SSF51621">
    <property type="entry name" value="Phosphoenolpyruvate/pyruvate domain"/>
    <property type="match status" value="1"/>
</dbReference>
<dbReference type="InterPro" id="IPR040442">
    <property type="entry name" value="Pyrv_kinase-like_dom_sf"/>
</dbReference>
<dbReference type="InterPro" id="IPR005000">
    <property type="entry name" value="Aldolase/citrate-lyase_domain"/>
</dbReference>
<evidence type="ECO:0000313" key="7">
    <source>
        <dbReference type="EMBL" id="RSZ61272.1"/>
    </source>
</evidence>
<dbReference type="Gene3D" id="3.20.20.60">
    <property type="entry name" value="Phosphoenolpyruvate-binding domains"/>
    <property type="match status" value="1"/>
</dbReference>
<feature type="binding site" evidence="4">
    <location>
        <position position="111"/>
    </location>
    <ligand>
        <name>substrate</name>
    </ligand>
</feature>
<dbReference type="GO" id="GO:0000287">
    <property type="term" value="F:magnesium ion binding"/>
    <property type="evidence" value="ECO:0007669"/>
    <property type="project" value="TreeGrafter"/>
</dbReference>
<reference evidence="7 8" key="1">
    <citation type="submission" date="2018-12" db="EMBL/GenBank/DDBJ databases">
        <title>YIM 101343 draft genome.</title>
        <authorList>
            <person name="Chen X."/>
        </authorList>
    </citation>
    <scope>NUCLEOTIDE SEQUENCE [LARGE SCALE GENOMIC DNA]</scope>
    <source>
        <strain evidence="7 8">YIM 101343</strain>
    </source>
</reference>
<evidence type="ECO:0000256" key="3">
    <source>
        <dbReference type="ARBA" id="ARBA00022842"/>
    </source>
</evidence>
<feature type="binding site" evidence="5">
    <location>
        <position position="137"/>
    </location>
    <ligand>
        <name>Mg(2+)</name>
        <dbReference type="ChEBI" id="CHEBI:18420"/>
    </ligand>
</feature>
<evidence type="ECO:0000259" key="6">
    <source>
        <dbReference type="Pfam" id="PF03328"/>
    </source>
</evidence>
<dbReference type="RefSeq" id="WP_126121970.1">
    <property type="nucleotide sequence ID" value="NZ_RXHJ01000026.1"/>
</dbReference>
<comment type="caution">
    <text evidence="7">The sequence shown here is derived from an EMBL/GenBank/DDBJ whole genome shotgun (WGS) entry which is preliminary data.</text>
</comment>
<accession>A0A430HUW4</accession>
<dbReference type="GO" id="GO:0016829">
    <property type="term" value="F:lyase activity"/>
    <property type="evidence" value="ECO:0007669"/>
    <property type="project" value="UniProtKB-KW"/>
</dbReference>
<evidence type="ECO:0000256" key="1">
    <source>
        <dbReference type="ARBA" id="ARBA00001946"/>
    </source>
</evidence>
<dbReference type="Pfam" id="PF03328">
    <property type="entry name" value="HpcH_HpaI"/>
    <property type="match status" value="1"/>
</dbReference>
<dbReference type="PANTHER" id="PTHR32308">
    <property type="entry name" value="LYASE BETA SUBUNIT, PUTATIVE (AFU_ORTHOLOGUE AFUA_4G13030)-RELATED"/>
    <property type="match status" value="1"/>
</dbReference>
<name>A0A430HUW4_9CORY</name>
<protein>
    <submittedName>
        <fullName evidence="7">CoA ester lyase</fullName>
    </submittedName>
</protein>
<dbReference type="GO" id="GO:0006107">
    <property type="term" value="P:oxaloacetate metabolic process"/>
    <property type="evidence" value="ECO:0007669"/>
    <property type="project" value="TreeGrafter"/>
</dbReference>
<dbReference type="InterPro" id="IPR015813">
    <property type="entry name" value="Pyrv/PenolPyrv_kinase-like_dom"/>
</dbReference>
<dbReference type="InterPro" id="IPR011206">
    <property type="entry name" value="Citrate_lyase_beta/mcl1/mcl2"/>
</dbReference>
<proteinExistence type="predicted"/>
<evidence type="ECO:0000256" key="2">
    <source>
        <dbReference type="ARBA" id="ARBA00022723"/>
    </source>
</evidence>
<gene>
    <name evidence="7" type="ORF">EAH68_14075</name>
</gene>
<keyword evidence="2 5" id="KW-0479">Metal-binding</keyword>